<dbReference type="RefSeq" id="XP_024582148.1">
    <property type="nucleotide sequence ID" value="XM_024716562.1"/>
</dbReference>
<name>A0A0N7L711_PLAHL</name>
<dbReference type="EMBL" id="CCYD01001640">
    <property type="protein sequence ID" value="CEG45779.1"/>
    <property type="molecule type" value="Genomic_DNA"/>
</dbReference>
<evidence type="ECO:0000313" key="1">
    <source>
        <dbReference type="EMBL" id="CEG45779.1"/>
    </source>
</evidence>
<dbReference type="AlphaFoldDB" id="A0A0N7L711"/>
<dbReference type="Proteomes" id="UP000054928">
    <property type="component" value="Unassembled WGS sequence"/>
</dbReference>
<accession>A0A0N7L711</accession>
<organism evidence="1 2">
    <name type="scientific">Plasmopara halstedii</name>
    <name type="common">Downy mildew of sunflower</name>
    <dbReference type="NCBI Taxonomy" id="4781"/>
    <lineage>
        <taxon>Eukaryota</taxon>
        <taxon>Sar</taxon>
        <taxon>Stramenopiles</taxon>
        <taxon>Oomycota</taxon>
        <taxon>Peronosporomycetes</taxon>
        <taxon>Peronosporales</taxon>
        <taxon>Peronosporaceae</taxon>
        <taxon>Plasmopara</taxon>
    </lineage>
</organism>
<reference evidence="2" key="1">
    <citation type="submission" date="2014-09" db="EMBL/GenBank/DDBJ databases">
        <authorList>
            <person name="Sharma Rahul"/>
            <person name="Thines Marco"/>
        </authorList>
    </citation>
    <scope>NUCLEOTIDE SEQUENCE [LARGE SCALE GENOMIC DNA]</scope>
</reference>
<evidence type="ECO:0000313" key="2">
    <source>
        <dbReference type="Proteomes" id="UP000054928"/>
    </source>
</evidence>
<keyword evidence="2" id="KW-1185">Reference proteome</keyword>
<protein>
    <submittedName>
        <fullName evidence="1">Uncharacterized protein</fullName>
    </submittedName>
</protein>
<proteinExistence type="predicted"/>
<sequence>MQESKWACNIVFGLSIALYILKTFNIETLLPYAPSVFTVALDLKFPTVDFSLDVVVKEDRRRDKLAHRPDSILLALQLRPASPTSQQYNSMSGIG</sequence>
<dbReference type="GeneID" id="36397107"/>